<dbReference type="EMBL" id="CP159278">
    <property type="protein sequence ID" value="XCN78055.1"/>
    <property type="molecule type" value="Genomic_DNA"/>
</dbReference>
<evidence type="ECO:0008006" key="2">
    <source>
        <dbReference type="Google" id="ProtNLM"/>
    </source>
</evidence>
<protein>
    <recommendedName>
        <fullName evidence="2">AAA+ ATPase domain-containing protein</fullName>
    </recommendedName>
</protein>
<name>A0AAU8MA42_PSESX</name>
<dbReference type="InterPro" id="IPR027417">
    <property type="entry name" value="P-loop_NTPase"/>
</dbReference>
<dbReference type="RefSeq" id="WP_152531951.1">
    <property type="nucleotide sequence ID" value="NZ_CP159278.1"/>
</dbReference>
<proteinExistence type="predicted"/>
<gene>
    <name evidence="1" type="ORF">N027_00420</name>
</gene>
<organism evidence="1">
    <name type="scientific">Pseudomonas syringae USA007</name>
    <dbReference type="NCBI Taxonomy" id="1357288"/>
    <lineage>
        <taxon>Bacteria</taxon>
        <taxon>Pseudomonadati</taxon>
        <taxon>Pseudomonadota</taxon>
        <taxon>Gammaproteobacteria</taxon>
        <taxon>Pseudomonadales</taxon>
        <taxon>Pseudomonadaceae</taxon>
        <taxon>Pseudomonas</taxon>
        <taxon>Pseudomonas syringae</taxon>
    </lineage>
</organism>
<dbReference type="SUPFAM" id="SSF52540">
    <property type="entry name" value="P-loop containing nucleoside triphosphate hydrolases"/>
    <property type="match status" value="1"/>
</dbReference>
<accession>A0AAU8MA42</accession>
<reference evidence="1" key="1">
    <citation type="journal article" date="2014" name="Genome Announc.">
        <title>Draft Genome Sequences of a Phylogenetically Diverse Suite of Pseudomonas syringae Strains from Multiple Source Populations.</title>
        <authorList>
            <person name="Baltrus D.A."/>
            <person name="Yourstone S."/>
            <person name="Lind A."/>
            <person name="Guilbaud C."/>
            <person name="Sands D.C."/>
            <person name="Jones C.D."/>
            <person name="Morris C.E."/>
            <person name="Dangl J.L."/>
        </authorList>
    </citation>
    <scope>NUCLEOTIDE SEQUENCE</scope>
    <source>
        <strain evidence="1">USA007</strain>
    </source>
</reference>
<reference evidence="1" key="2">
    <citation type="submission" date="2024-07" db="EMBL/GenBank/DDBJ databases">
        <title>A complete genome sequence for Pseudomonas syringae USA007.</title>
        <authorList>
            <person name="Baltrus D.A."/>
        </authorList>
    </citation>
    <scope>NUCLEOTIDE SEQUENCE</scope>
    <source>
        <strain evidence="1">USA007</strain>
    </source>
</reference>
<sequence>MTNAPAIDETDPQTILISALADRVPLIAVLGQGFGWTNSEGDPVLKQTLQKSGREGDGWKDLISRESVESHLYSWVAERYSRRSPSEGMLRVADIAFSAIYTSSIDPTLSNLFSTNGRQPEAILVGTPAPTEIRSTRRPPIFYFYGRAGVGVPELDPPRNKKELVVRRAKHTSSMLLNLTESATALGLILIDGYQPDQDWFRAEDLLSTISTVPKSGIIWYGQSPRFLNEDDKEYFDGLVEAGVIVRDERTLGEAYAIALCNGLLKVEQHWDDPELITLSTGEDFIVSPRLRLVTEAIASIVDNSWTGFLQPFSENLKRVAFQSFHGANIGEKALVEGVRREYAFERNFETVLRGKVTKALNRHHEQKDAIIIHGQSGVGKTIALGRLAVTAREKEKAAVLMVSGQRIPQAAEMAPFLEAMGRTAAVTLILIDANSPPHRYDELLQALRSSGHKVVIVGTSYKIETKASYHIHAPTSLTNEEQVQLNSLARSFSQLDSKFDAASDHALARFYWSLPDSRSGIADGLSREVRLTETYLRIKGEKPRPRKDLSSLALALVKAGYAKSTTSFFDNTNSGEVEYESPAARVIDYVMAVSRLYRSVPINLLLRAVTSYSGKDSDRIDLELIRDVFEGQDIFRWHYGGQDESELLISSRLQIEAELVCDRRLGSPSTEAKYILELLSHAYRAGSEGGEEAHFAVDMVYAMGSDGPVGERYKDSYLEIARCLTNLRIKKGVLNARLMLQESALRRTYIRTHDHEIDIELKTLVLAEASSAVNDTLAAIDSESSSKLYAAKRTREFLFTERAATYGFLAIDSAVREDEVWASYCAAREAARIAIGKAFSYQPLDIALWVPIGVLKKATKLDYIQKAELQADIRATLDVVDPTSLGRKEKSLYDKQKLFAADILEDQALSDEAFLSLQQSGSSLGYYLRAKAIAPVRPDNIEKVTDNDIKKATDVAEYLELAKKKVALDARAIQLLISLEWLRATHQWIFRGFRQPLPHEQKTRERIKSLIFELQAAEGDNLPPQMRYLAAVFMWLCGDVSNAVRSWRELARDTEYIESKRITIRHTVTDSNGKPISFSGHIVRALAPGRWSVKVDGLDKDIDMQESDFSKQDFALGKTVRSFAISFNYRGPIADTSYWRHS</sequence>
<dbReference type="Gene3D" id="3.40.50.300">
    <property type="entry name" value="P-loop containing nucleotide triphosphate hydrolases"/>
    <property type="match status" value="1"/>
</dbReference>
<dbReference type="AlphaFoldDB" id="A0AAU8MA42"/>
<evidence type="ECO:0000313" key="1">
    <source>
        <dbReference type="EMBL" id="XCN78055.1"/>
    </source>
</evidence>